<gene>
    <name evidence="4" type="ORF">A2Z10_03380</name>
</gene>
<dbReference type="PANTHER" id="PTHR48105">
    <property type="entry name" value="THIOREDOXIN REDUCTASE 1-RELATED-RELATED"/>
    <property type="match status" value="1"/>
</dbReference>
<feature type="domain" description="FAD/NAD(P)-binding" evidence="3">
    <location>
        <begin position="2"/>
        <end position="144"/>
    </location>
</feature>
<dbReference type="EMBL" id="MEYI01000033">
    <property type="protein sequence ID" value="OGD23646.1"/>
    <property type="molecule type" value="Genomic_DNA"/>
</dbReference>
<keyword evidence="1" id="KW-0285">Flavoprotein</keyword>
<dbReference type="Pfam" id="PF07992">
    <property type="entry name" value="Pyr_redox_2"/>
    <property type="match status" value="1"/>
</dbReference>
<dbReference type="SUPFAM" id="SSF51905">
    <property type="entry name" value="FAD/NAD(P)-binding domain"/>
    <property type="match status" value="1"/>
</dbReference>
<sequence>MAVVGGGNAALEAVVDLLHYATHVYLLVRSGELKGDAITQQEIKNSPNTTVLMNTKVAEITGDKFVRGLTCINSATGEEKKLDLSGVFIEIGSVPNAELVKELVSVNEMGEIITDARTGMTSKKGIWAAGDVADGLYKQNNIAAGDAVKAILSIYAYLVKKEK</sequence>
<dbReference type="PRINTS" id="PR00368">
    <property type="entry name" value="FADPNR"/>
</dbReference>
<dbReference type="Proteomes" id="UP000176639">
    <property type="component" value="Unassembled WGS sequence"/>
</dbReference>
<evidence type="ECO:0000313" key="5">
    <source>
        <dbReference type="Proteomes" id="UP000176639"/>
    </source>
</evidence>
<evidence type="ECO:0000256" key="1">
    <source>
        <dbReference type="ARBA" id="ARBA00022630"/>
    </source>
</evidence>
<dbReference type="PRINTS" id="PR00469">
    <property type="entry name" value="PNDRDTASEII"/>
</dbReference>
<dbReference type="Gene3D" id="3.50.50.60">
    <property type="entry name" value="FAD/NAD(P)-binding domain"/>
    <property type="match status" value="2"/>
</dbReference>
<protein>
    <recommendedName>
        <fullName evidence="3">FAD/NAD(P)-binding domain-containing protein</fullName>
    </recommendedName>
</protein>
<reference evidence="4 5" key="1">
    <citation type="journal article" date="2016" name="Nat. Commun.">
        <title>Thousands of microbial genomes shed light on interconnected biogeochemical processes in an aquifer system.</title>
        <authorList>
            <person name="Anantharaman K."/>
            <person name="Brown C.T."/>
            <person name="Hug L.A."/>
            <person name="Sharon I."/>
            <person name="Castelle C.J."/>
            <person name="Probst A.J."/>
            <person name="Thomas B.C."/>
            <person name="Singh A."/>
            <person name="Wilkins M.J."/>
            <person name="Karaoz U."/>
            <person name="Brodie E.L."/>
            <person name="Williams K.H."/>
            <person name="Hubbard S.S."/>
            <person name="Banfield J.F."/>
        </authorList>
    </citation>
    <scope>NUCLEOTIDE SEQUENCE [LARGE SCALE GENOMIC DNA]</scope>
</reference>
<dbReference type="InterPro" id="IPR050097">
    <property type="entry name" value="Ferredoxin-NADP_redctase_2"/>
</dbReference>
<comment type="caution">
    <text evidence="4">The sequence shown here is derived from an EMBL/GenBank/DDBJ whole genome shotgun (WGS) entry which is preliminary data.</text>
</comment>
<accession>A0A1F5AZ45</accession>
<dbReference type="InterPro" id="IPR023753">
    <property type="entry name" value="FAD/NAD-binding_dom"/>
</dbReference>
<evidence type="ECO:0000313" key="4">
    <source>
        <dbReference type="EMBL" id="OGD23646.1"/>
    </source>
</evidence>
<evidence type="ECO:0000259" key="3">
    <source>
        <dbReference type="Pfam" id="PF07992"/>
    </source>
</evidence>
<evidence type="ECO:0000256" key="2">
    <source>
        <dbReference type="ARBA" id="ARBA00023002"/>
    </source>
</evidence>
<dbReference type="GO" id="GO:0016491">
    <property type="term" value="F:oxidoreductase activity"/>
    <property type="evidence" value="ECO:0007669"/>
    <property type="project" value="UniProtKB-KW"/>
</dbReference>
<name>A0A1F5AZ45_9BACT</name>
<proteinExistence type="predicted"/>
<keyword evidence="2" id="KW-0560">Oxidoreductase</keyword>
<organism evidence="4 5">
    <name type="scientific">Candidatus Azambacteria bacterium RBG_16_47_10</name>
    <dbReference type="NCBI Taxonomy" id="1797292"/>
    <lineage>
        <taxon>Bacteria</taxon>
        <taxon>Candidatus Azamiibacteriota</taxon>
    </lineage>
</organism>
<dbReference type="AlphaFoldDB" id="A0A1F5AZ45"/>
<dbReference type="InterPro" id="IPR036188">
    <property type="entry name" value="FAD/NAD-bd_sf"/>
</dbReference>